<keyword evidence="4" id="KW-0156">Chromatin regulator</keyword>
<dbReference type="Proteomes" id="UP000053611">
    <property type="component" value="Unassembled WGS sequence"/>
</dbReference>
<dbReference type="Pfam" id="PF12265">
    <property type="entry name" value="CAF1C_H4-bd"/>
    <property type="match status" value="1"/>
</dbReference>
<dbReference type="OrthoDB" id="427795at2759"/>
<evidence type="ECO:0000256" key="1">
    <source>
        <dbReference type="ARBA" id="ARBA00004123"/>
    </source>
</evidence>
<feature type="repeat" description="WD" evidence="6">
    <location>
        <begin position="323"/>
        <end position="365"/>
    </location>
</feature>
<dbReference type="Gene3D" id="2.130.10.10">
    <property type="entry name" value="YVTN repeat-like/Quinoprotein amine dehydrogenase"/>
    <property type="match status" value="1"/>
</dbReference>
<dbReference type="InterPro" id="IPR020472">
    <property type="entry name" value="WD40_PAC1"/>
</dbReference>
<evidence type="ECO:0000256" key="5">
    <source>
        <dbReference type="ARBA" id="ARBA00023242"/>
    </source>
</evidence>
<evidence type="ECO:0000259" key="7">
    <source>
        <dbReference type="Pfam" id="PF12265"/>
    </source>
</evidence>
<proteinExistence type="predicted"/>
<dbReference type="InterPro" id="IPR036322">
    <property type="entry name" value="WD40_repeat_dom_sf"/>
</dbReference>
<dbReference type="InterPro" id="IPR022052">
    <property type="entry name" value="Histone-bd_RBBP4-like_N"/>
</dbReference>
<dbReference type="STRING" id="879819.A0A0J1B5X8"/>
<keyword evidence="2 6" id="KW-0853">WD repeat</keyword>
<dbReference type="InterPro" id="IPR050459">
    <property type="entry name" value="WD_repeat_RBAP46/RBAP48/MSI1"/>
</dbReference>
<dbReference type="GO" id="GO:0006325">
    <property type="term" value="P:chromatin organization"/>
    <property type="evidence" value="ECO:0007669"/>
    <property type="project" value="UniProtKB-KW"/>
</dbReference>
<dbReference type="InterPro" id="IPR019775">
    <property type="entry name" value="WD40_repeat_CS"/>
</dbReference>
<dbReference type="Pfam" id="PF00400">
    <property type="entry name" value="WD40"/>
    <property type="match status" value="4"/>
</dbReference>
<evidence type="ECO:0000256" key="6">
    <source>
        <dbReference type="PROSITE-ProRule" id="PRU00221"/>
    </source>
</evidence>
<gene>
    <name evidence="8" type="ORF">CC85DRAFT_273287</name>
</gene>
<accession>A0A0J1B5X8</accession>
<evidence type="ECO:0000256" key="3">
    <source>
        <dbReference type="ARBA" id="ARBA00022737"/>
    </source>
</evidence>
<feature type="repeat" description="WD" evidence="6">
    <location>
        <begin position="380"/>
        <end position="413"/>
    </location>
</feature>
<protein>
    <submittedName>
        <fullName evidence="8">Putative H3/H4 histone acetyltransferase</fullName>
    </submittedName>
</protein>
<dbReference type="GeneID" id="28981919"/>
<evidence type="ECO:0000256" key="4">
    <source>
        <dbReference type="ARBA" id="ARBA00022853"/>
    </source>
</evidence>
<dbReference type="SMART" id="SM00320">
    <property type="entry name" value="WD40"/>
    <property type="match status" value="6"/>
</dbReference>
<organism evidence="8 9">
    <name type="scientific">Cutaneotrichosporon oleaginosum</name>
    <dbReference type="NCBI Taxonomy" id="879819"/>
    <lineage>
        <taxon>Eukaryota</taxon>
        <taxon>Fungi</taxon>
        <taxon>Dikarya</taxon>
        <taxon>Basidiomycota</taxon>
        <taxon>Agaricomycotina</taxon>
        <taxon>Tremellomycetes</taxon>
        <taxon>Trichosporonales</taxon>
        <taxon>Trichosporonaceae</taxon>
        <taxon>Cutaneotrichosporon</taxon>
    </lineage>
</organism>
<dbReference type="GO" id="GO:0016740">
    <property type="term" value="F:transferase activity"/>
    <property type="evidence" value="ECO:0007669"/>
    <property type="project" value="UniProtKB-KW"/>
</dbReference>
<dbReference type="InterPro" id="IPR015943">
    <property type="entry name" value="WD40/YVTN_repeat-like_dom_sf"/>
</dbReference>
<dbReference type="PROSITE" id="PS50294">
    <property type="entry name" value="WD_REPEATS_REGION"/>
    <property type="match status" value="3"/>
</dbReference>
<dbReference type="PANTHER" id="PTHR22850">
    <property type="entry name" value="WD40 REPEAT FAMILY"/>
    <property type="match status" value="1"/>
</dbReference>
<evidence type="ECO:0000256" key="2">
    <source>
        <dbReference type="ARBA" id="ARBA00022574"/>
    </source>
</evidence>
<feature type="repeat" description="WD" evidence="6">
    <location>
        <begin position="183"/>
        <end position="218"/>
    </location>
</feature>
<name>A0A0J1B5X8_9TREE</name>
<dbReference type="GO" id="GO:0005634">
    <property type="term" value="C:nucleus"/>
    <property type="evidence" value="ECO:0007669"/>
    <property type="project" value="UniProtKB-SubCell"/>
</dbReference>
<dbReference type="PRINTS" id="PR00320">
    <property type="entry name" value="GPROTEINBRPT"/>
</dbReference>
<comment type="subcellular location">
    <subcellularLocation>
        <location evidence="1">Nucleus</location>
    </subcellularLocation>
</comment>
<keyword evidence="9" id="KW-1185">Reference proteome</keyword>
<dbReference type="SUPFAM" id="SSF50978">
    <property type="entry name" value="WD40 repeat-like"/>
    <property type="match status" value="1"/>
</dbReference>
<dbReference type="AlphaFoldDB" id="A0A0J1B5X8"/>
<feature type="repeat" description="WD" evidence="6">
    <location>
        <begin position="279"/>
        <end position="314"/>
    </location>
</feature>
<feature type="domain" description="Histone-binding protein RBBP4-like N-terminal" evidence="7">
    <location>
        <begin position="24"/>
        <end position="94"/>
    </location>
</feature>
<keyword evidence="3" id="KW-0677">Repeat</keyword>
<feature type="repeat" description="WD" evidence="6">
    <location>
        <begin position="233"/>
        <end position="275"/>
    </location>
</feature>
<dbReference type="PROSITE" id="PS00678">
    <property type="entry name" value="WD_REPEATS_1"/>
    <property type="match status" value="2"/>
</dbReference>
<dbReference type="EMBL" id="KQ087198">
    <property type="protein sequence ID" value="KLT43124.1"/>
    <property type="molecule type" value="Genomic_DNA"/>
</dbReference>
<dbReference type="RefSeq" id="XP_018279615.1">
    <property type="nucleotide sequence ID" value="XM_018421316.1"/>
</dbReference>
<evidence type="ECO:0000313" key="8">
    <source>
        <dbReference type="EMBL" id="KLT43124.1"/>
    </source>
</evidence>
<keyword evidence="8" id="KW-0808">Transferase</keyword>
<reference evidence="8 9" key="1">
    <citation type="submission" date="2015-03" db="EMBL/GenBank/DDBJ databases">
        <title>Genomics and transcriptomics of the oil-accumulating basidiomycete yeast T. oleaginosus allow insights into substrate utilization and the diverse evolutionary trajectories of mating systems in fungi.</title>
        <authorList>
            <consortium name="DOE Joint Genome Institute"/>
            <person name="Kourist R."/>
            <person name="Kracht O."/>
            <person name="Bracharz F."/>
            <person name="Lipzen A."/>
            <person name="Nolan M."/>
            <person name="Ohm R."/>
            <person name="Grigoriev I."/>
            <person name="Sun S."/>
            <person name="Heitman J."/>
            <person name="Bruck T."/>
            <person name="Nowrousian M."/>
        </authorList>
    </citation>
    <scope>NUCLEOTIDE SEQUENCE [LARGE SCALE GENOMIC DNA]</scope>
    <source>
        <strain evidence="8 9">IBC0246</strain>
    </source>
</reference>
<dbReference type="InterPro" id="IPR001680">
    <property type="entry name" value="WD40_rpt"/>
</dbReference>
<keyword evidence="5" id="KW-0539">Nucleus</keyword>
<dbReference type="PROSITE" id="PS50082">
    <property type="entry name" value="WD_REPEATS_2"/>
    <property type="match status" value="5"/>
</dbReference>
<evidence type="ECO:0000313" key="9">
    <source>
        <dbReference type="Proteomes" id="UP000053611"/>
    </source>
</evidence>
<sequence length="432" mass="47919">MSADDPVEVGEELSAAEHNQIVNEEYKIWKKNTPFLYDTVITHALTWPSLTCQWLPDRETPKDADYTVQRMILGTHTSGQADDHLMIAEVHLPTGGAESSGRDIAELYDEERQELGSHTKSPARIRVKQTINHKGEVNRARYMPQNPHIIATKTVAGPVYVFDITKHESRAPPKGECKPNIVLTGQNKEGYGLSWSPVAMGHILSASEDTTVAYWDINAWDKGQNSISPLRKFTGHSAYVGDVDWHPEYDYMLASVGDDRKLMIWDTRDANSAKPSQQVEGHAAEINAVAFAPSSPNLLITGSSDHTIGLWDIRKLSLKLHSFEAHTDDVLQVAWSPHSPVHFASAASDRRVNVWNLDAIGAEQTPDDAEDGPPELLFVHGGHTAKVNDLSWSPMAKWHIATTAEDNILQVWEPSRHIRAAAEADVSAMDLE</sequence>